<name>A0A9D5CIM0_9LILI</name>
<reference evidence="1" key="1">
    <citation type="submission" date="2021-03" db="EMBL/GenBank/DDBJ databases">
        <authorList>
            <person name="Li Z."/>
            <person name="Yang C."/>
        </authorList>
    </citation>
    <scope>NUCLEOTIDE SEQUENCE</scope>
    <source>
        <strain evidence="1">Dzin_1.0</strain>
        <tissue evidence="1">Leaf</tissue>
    </source>
</reference>
<organism evidence="1 2">
    <name type="scientific">Dioscorea zingiberensis</name>
    <dbReference type="NCBI Taxonomy" id="325984"/>
    <lineage>
        <taxon>Eukaryota</taxon>
        <taxon>Viridiplantae</taxon>
        <taxon>Streptophyta</taxon>
        <taxon>Embryophyta</taxon>
        <taxon>Tracheophyta</taxon>
        <taxon>Spermatophyta</taxon>
        <taxon>Magnoliopsida</taxon>
        <taxon>Liliopsida</taxon>
        <taxon>Dioscoreales</taxon>
        <taxon>Dioscoreaceae</taxon>
        <taxon>Dioscorea</taxon>
    </lineage>
</organism>
<gene>
    <name evidence="1" type="ORF">J5N97_016026</name>
</gene>
<protein>
    <submittedName>
        <fullName evidence="1">Uncharacterized protein</fullName>
    </submittedName>
</protein>
<proteinExistence type="predicted"/>
<comment type="caution">
    <text evidence="1">The sequence shown here is derived from an EMBL/GenBank/DDBJ whole genome shotgun (WGS) entry which is preliminary data.</text>
</comment>
<dbReference type="EMBL" id="JAGGNH010000004">
    <property type="protein sequence ID" value="KAJ0974061.1"/>
    <property type="molecule type" value="Genomic_DNA"/>
</dbReference>
<reference evidence="1" key="2">
    <citation type="journal article" date="2022" name="Hortic Res">
        <title>The genome of Dioscorea zingiberensis sheds light on the biosynthesis, origin and evolution of the medicinally important diosgenin saponins.</title>
        <authorList>
            <person name="Li Y."/>
            <person name="Tan C."/>
            <person name="Li Z."/>
            <person name="Guo J."/>
            <person name="Li S."/>
            <person name="Chen X."/>
            <person name="Wang C."/>
            <person name="Dai X."/>
            <person name="Yang H."/>
            <person name="Song W."/>
            <person name="Hou L."/>
            <person name="Xu J."/>
            <person name="Tong Z."/>
            <person name="Xu A."/>
            <person name="Yuan X."/>
            <person name="Wang W."/>
            <person name="Yang Q."/>
            <person name="Chen L."/>
            <person name="Sun Z."/>
            <person name="Wang K."/>
            <person name="Pan B."/>
            <person name="Chen J."/>
            <person name="Bao Y."/>
            <person name="Liu F."/>
            <person name="Qi X."/>
            <person name="Gang D.R."/>
            <person name="Wen J."/>
            <person name="Li J."/>
        </authorList>
    </citation>
    <scope>NUCLEOTIDE SEQUENCE</scope>
    <source>
        <strain evidence="1">Dzin_1.0</strain>
    </source>
</reference>
<dbReference type="Proteomes" id="UP001085076">
    <property type="component" value="Miscellaneous, Linkage group lg04"/>
</dbReference>
<keyword evidence="2" id="KW-1185">Reference proteome</keyword>
<dbReference type="AlphaFoldDB" id="A0A9D5CIM0"/>
<evidence type="ECO:0000313" key="1">
    <source>
        <dbReference type="EMBL" id="KAJ0974061.1"/>
    </source>
</evidence>
<accession>A0A9D5CIM0</accession>
<sequence>MGSLEGKVSNAVCSCKEERLHIPTPNSRVGWNNLLNAETENMLASKESNINQSLETAQFSFAPKKFKLNLTDGPE</sequence>
<evidence type="ECO:0000313" key="2">
    <source>
        <dbReference type="Proteomes" id="UP001085076"/>
    </source>
</evidence>